<dbReference type="InterPro" id="IPR015415">
    <property type="entry name" value="Spast_Vps4_C"/>
</dbReference>
<keyword evidence="5" id="KW-1185">Reference proteome</keyword>
<evidence type="ECO:0000313" key="4">
    <source>
        <dbReference type="EMBL" id="KAG5458720.1"/>
    </source>
</evidence>
<feature type="domain" description="Spastin/Vps4 C-terminal" evidence="3">
    <location>
        <begin position="33"/>
        <end position="69"/>
    </location>
</feature>
<evidence type="ECO:0000313" key="5">
    <source>
        <dbReference type="Proteomes" id="UP000673691"/>
    </source>
</evidence>
<reference evidence="4 5" key="1">
    <citation type="journal article" name="Sci. Rep.">
        <title>Genome-scale phylogenetic analyses confirm Olpidium as the closest living zoosporic fungus to the non-flagellated, terrestrial fungi.</title>
        <authorList>
            <person name="Chang Y."/>
            <person name="Rochon D."/>
            <person name="Sekimoto S."/>
            <person name="Wang Y."/>
            <person name="Chovatia M."/>
            <person name="Sandor L."/>
            <person name="Salamov A."/>
            <person name="Grigoriev I.V."/>
            <person name="Stajich J.E."/>
            <person name="Spatafora J.W."/>
        </authorList>
    </citation>
    <scope>NUCLEOTIDE SEQUENCE [LARGE SCALE GENOMIC DNA]</scope>
    <source>
        <strain evidence="4">S191</strain>
    </source>
</reference>
<evidence type="ECO:0000256" key="1">
    <source>
        <dbReference type="ARBA" id="ARBA00022741"/>
    </source>
</evidence>
<organism evidence="4 5">
    <name type="scientific">Olpidium bornovanus</name>
    <dbReference type="NCBI Taxonomy" id="278681"/>
    <lineage>
        <taxon>Eukaryota</taxon>
        <taxon>Fungi</taxon>
        <taxon>Fungi incertae sedis</taxon>
        <taxon>Olpidiomycota</taxon>
        <taxon>Olpidiomycotina</taxon>
        <taxon>Olpidiomycetes</taxon>
        <taxon>Olpidiales</taxon>
        <taxon>Olpidiaceae</taxon>
        <taxon>Olpidium</taxon>
    </lineage>
</organism>
<dbReference type="GO" id="GO:0005524">
    <property type="term" value="F:ATP binding"/>
    <property type="evidence" value="ECO:0007669"/>
    <property type="project" value="UniProtKB-KW"/>
</dbReference>
<dbReference type="Gene3D" id="1.10.8.60">
    <property type="match status" value="1"/>
</dbReference>
<evidence type="ECO:0000256" key="2">
    <source>
        <dbReference type="ARBA" id="ARBA00022840"/>
    </source>
</evidence>
<accession>A0A8H8DHM0</accession>
<keyword evidence="1" id="KW-0547">Nucleotide-binding</keyword>
<sequence length="71" mass="8187">MSMRRRIRGLTPNEIKALSKGLPNAFSFFAEELEFPMTKDDFDQALVKIQPSVSQADLKRFKAWMDEYGST</sequence>
<dbReference type="EMBL" id="JAEFCI010008035">
    <property type="protein sequence ID" value="KAG5458720.1"/>
    <property type="molecule type" value="Genomic_DNA"/>
</dbReference>
<dbReference type="Pfam" id="PF09336">
    <property type="entry name" value="Vps4_C"/>
    <property type="match status" value="1"/>
</dbReference>
<proteinExistence type="predicted"/>
<dbReference type="Proteomes" id="UP000673691">
    <property type="component" value="Unassembled WGS sequence"/>
</dbReference>
<dbReference type="AlphaFoldDB" id="A0A8H8DHM0"/>
<keyword evidence="2" id="KW-0067">ATP-binding</keyword>
<gene>
    <name evidence="4" type="ORF">BJ554DRAFT_1004</name>
</gene>
<dbReference type="OrthoDB" id="10251136at2759"/>
<evidence type="ECO:0000259" key="3">
    <source>
        <dbReference type="Pfam" id="PF09336"/>
    </source>
</evidence>
<comment type="caution">
    <text evidence="4">The sequence shown here is derived from an EMBL/GenBank/DDBJ whole genome shotgun (WGS) entry which is preliminary data.</text>
</comment>
<protein>
    <recommendedName>
        <fullName evidence="3">Spastin/Vps4 C-terminal domain-containing protein</fullName>
    </recommendedName>
</protein>
<name>A0A8H8DHM0_9FUNG</name>